<comment type="caution">
    <text evidence="2">The sequence shown here is derived from an EMBL/GenBank/DDBJ whole genome shotgun (WGS) entry which is preliminary data.</text>
</comment>
<organism evidence="2 3">
    <name type="scientific">Georgenia subflava</name>
    <dbReference type="NCBI Taxonomy" id="1622177"/>
    <lineage>
        <taxon>Bacteria</taxon>
        <taxon>Bacillati</taxon>
        <taxon>Actinomycetota</taxon>
        <taxon>Actinomycetes</taxon>
        <taxon>Micrococcales</taxon>
        <taxon>Bogoriellaceae</taxon>
        <taxon>Georgenia</taxon>
    </lineage>
</organism>
<name>A0A6N7EHK4_9MICO</name>
<dbReference type="Proteomes" id="UP000437709">
    <property type="component" value="Unassembled WGS sequence"/>
</dbReference>
<evidence type="ECO:0000256" key="1">
    <source>
        <dbReference type="SAM" id="Phobius"/>
    </source>
</evidence>
<sequence length="245" mass="25951">MTITTVGSLLVLALIDSTSFGTLLIPIWFLLTPGRVRAARVLVFLGTVATFYLLVGIALVAGADAFLGDLDALLDHPVAARVQLVVGVALLVWSFRIGRKKTDDDGAPRPGRMLRWRERAMGERESGSGIAGLMGLALGAAVLEVATMLPYLAATGIISTADLPAAGRLGVLAAYCLVMIAPALLLLATRLVARRLAEPVLHRVARWMERSSGETTAWIVGIVGFLVARDALVRMPGLVAFLDSV</sequence>
<dbReference type="InterPro" id="IPR021315">
    <property type="entry name" value="Gap/Sap"/>
</dbReference>
<dbReference type="AlphaFoldDB" id="A0A6N7EHK4"/>
<dbReference type="OrthoDB" id="7062264at2"/>
<keyword evidence="1" id="KW-0472">Membrane</keyword>
<reference evidence="2 3" key="1">
    <citation type="submission" date="2019-10" db="EMBL/GenBank/DDBJ databases">
        <title>Georgenia wutianyii sp. nov. and Georgenia yuyongxinii sp. nov. isolated from plateau pika (Ochotona curzoniae) in the Qinghai-Tibet plateau of China.</title>
        <authorList>
            <person name="Tian Z."/>
        </authorList>
    </citation>
    <scope>NUCLEOTIDE SEQUENCE [LARGE SCALE GENOMIC DNA]</scope>
    <source>
        <strain evidence="2 3">JCM 19765</strain>
    </source>
</reference>
<feature type="transmembrane region" description="Helical" evidence="1">
    <location>
        <begin position="42"/>
        <end position="66"/>
    </location>
</feature>
<keyword evidence="1" id="KW-1133">Transmembrane helix</keyword>
<accession>A0A6N7EHK4</accession>
<feature type="transmembrane region" description="Helical" evidence="1">
    <location>
        <begin position="78"/>
        <end position="95"/>
    </location>
</feature>
<dbReference type="RefSeq" id="WP_152194176.1">
    <property type="nucleotide sequence ID" value="NZ_VUKD01000001.1"/>
</dbReference>
<feature type="transmembrane region" description="Helical" evidence="1">
    <location>
        <begin position="172"/>
        <end position="193"/>
    </location>
</feature>
<gene>
    <name evidence="2" type="ORF">GB881_06010</name>
</gene>
<feature type="transmembrane region" description="Helical" evidence="1">
    <location>
        <begin position="129"/>
        <end position="152"/>
    </location>
</feature>
<evidence type="ECO:0000313" key="2">
    <source>
        <dbReference type="EMBL" id="MPV36613.1"/>
    </source>
</evidence>
<evidence type="ECO:0000313" key="3">
    <source>
        <dbReference type="Proteomes" id="UP000437709"/>
    </source>
</evidence>
<proteinExistence type="predicted"/>
<feature type="transmembrane region" description="Helical" evidence="1">
    <location>
        <begin position="6"/>
        <end position="30"/>
    </location>
</feature>
<keyword evidence="3" id="KW-1185">Reference proteome</keyword>
<dbReference type="EMBL" id="WHPC01000015">
    <property type="protein sequence ID" value="MPV36613.1"/>
    <property type="molecule type" value="Genomic_DNA"/>
</dbReference>
<dbReference type="Pfam" id="PF11139">
    <property type="entry name" value="SfLAP"/>
    <property type="match status" value="1"/>
</dbReference>
<keyword evidence="1" id="KW-0812">Transmembrane</keyword>
<protein>
    <submittedName>
        <fullName evidence="2">GAP family protein</fullName>
    </submittedName>
</protein>